<gene>
    <name evidence="2" type="ORF">MEBOL_006051</name>
</gene>
<dbReference type="Pfam" id="PF09544">
    <property type="entry name" value="DUF2381"/>
    <property type="match status" value="1"/>
</dbReference>
<protein>
    <recommendedName>
        <fullName evidence="4">DUF2381 family protein</fullName>
    </recommendedName>
</protein>
<evidence type="ECO:0000256" key="1">
    <source>
        <dbReference type="SAM" id="Coils"/>
    </source>
</evidence>
<keyword evidence="1" id="KW-0175">Coiled coil</keyword>
<dbReference type="InterPro" id="IPR011754">
    <property type="entry name" value="Mxa_paralog_2268"/>
</dbReference>
<proteinExistence type="predicted"/>
<reference evidence="2 3" key="1">
    <citation type="submission" date="2017-06" db="EMBL/GenBank/DDBJ databases">
        <authorList>
            <person name="Kim H.J."/>
            <person name="Triplett B.A."/>
        </authorList>
    </citation>
    <scope>NUCLEOTIDE SEQUENCE [LARGE SCALE GENOMIC DNA]</scope>
    <source>
        <strain evidence="2 3">DSM 14713</strain>
    </source>
</reference>
<dbReference type="Proteomes" id="UP000217289">
    <property type="component" value="Chromosome"/>
</dbReference>
<keyword evidence="3" id="KW-1185">Reference proteome</keyword>
<evidence type="ECO:0000313" key="3">
    <source>
        <dbReference type="Proteomes" id="UP000217289"/>
    </source>
</evidence>
<name>A0A250IMT6_9BACT</name>
<dbReference type="AlphaFoldDB" id="A0A250IMT6"/>
<organism evidence="2 3">
    <name type="scientific">Melittangium boletus DSM 14713</name>
    <dbReference type="NCBI Taxonomy" id="1294270"/>
    <lineage>
        <taxon>Bacteria</taxon>
        <taxon>Pseudomonadati</taxon>
        <taxon>Myxococcota</taxon>
        <taxon>Myxococcia</taxon>
        <taxon>Myxococcales</taxon>
        <taxon>Cystobacterineae</taxon>
        <taxon>Archangiaceae</taxon>
        <taxon>Melittangium</taxon>
    </lineage>
</organism>
<feature type="coiled-coil region" evidence="1">
    <location>
        <begin position="133"/>
        <end position="167"/>
    </location>
</feature>
<sequence>MSLPAFPLMLVFSVFQGLLPLGTMDCTEMQHIELSRMSDKPTEVCVSPHLLTGFSFDAPVSVEVQDEIRFEEVARGRTSIHVLPPKDLTAGERLRLSVTYLEGKSQETFFLVLVGSSGRSTRQVEVFRDQRTRESLEIEIKLERTKNQKLQDELVQLRREFKQLQTSTQDPRRLTRLISSNSMFIEGIRTQRVKLTGLKTQPGEISSQRVASYRSRHRFAIEVALESLHPQPWLVVTVEAWDENGQRAEFASIWQAAPLQMKETQVIVVEAEMEETSTWPKGTITLRLREEGPRDIIVSNIPCP</sequence>
<dbReference type="OrthoDB" id="5517254at2"/>
<evidence type="ECO:0000313" key="2">
    <source>
        <dbReference type="EMBL" id="ATB32563.1"/>
    </source>
</evidence>
<dbReference type="NCBIfam" id="TIGR02268">
    <property type="entry name" value="Myxococcus xanthus paralogous family TIGR02268"/>
    <property type="match status" value="1"/>
</dbReference>
<dbReference type="KEGG" id="mbd:MEBOL_006051"/>
<dbReference type="RefSeq" id="WP_095980729.1">
    <property type="nucleotide sequence ID" value="NZ_CP022163.1"/>
</dbReference>
<dbReference type="EMBL" id="CP022163">
    <property type="protein sequence ID" value="ATB32563.1"/>
    <property type="molecule type" value="Genomic_DNA"/>
</dbReference>
<accession>A0A250IMT6</accession>
<evidence type="ECO:0008006" key="4">
    <source>
        <dbReference type="Google" id="ProtNLM"/>
    </source>
</evidence>